<keyword evidence="1" id="KW-0732">Signal</keyword>
<accession>A0ABU9DNL5</accession>
<evidence type="ECO:0000313" key="5">
    <source>
        <dbReference type="Proteomes" id="UP001469365"/>
    </source>
</evidence>
<dbReference type="PANTHER" id="PTHR43308:SF5">
    <property type="entry name" value="S-LAYER PROTEIN _ PEPTIDOGLYCAN ENDO-BETA-N-ACETYLGLUCOSAMINIDASE"/>
    <property type="match status" value="1"/>
</dbReference>
<sequence length="1923" mass="204818">MNWQEGQRKISSILIFTMLFSLLMPMLAFGAAPASFNDLGGSYASKEIQALADQGVLSGYEDGSFRPAQAISRAELAKLLSLSLELKEDAEQAASFSDVAADAWYRGYVGALVASGITQGTSETTFSPEAKVTREELVIFFIRALGVEKEALQASLGEGLSDLKDVSGWAQPHVSLAYRIGLVNGIEGPNGVLVFKPKANAERQALARLAYEFKTGKAKFVAKAKELVRYNELAVVSVTVVSQTTIEVTFNQEVSAAVAADFVFDQGLKVTKAELKSGSKTVVVLTTSSQTSGTVYKLLYKGKDTGKTFKGASAILGGGGGGGSSSNPSQPVTDTDKTDLEKLNSGGTYDNLTVRSSGTLGPADGKGTTTVTGILTLDPGASGEITLQNVNAAQILVASGSSNSIKLKNTVIQSLKVAASNQPSPVRIESLAGAKVDQTDIQSKVIMESTAGSLGMIKIGSGAAGQEIELRGTLQGGITVQGQGAHIKLAKPPGGGETTVASLNLAANATVSTDSDTTLKAVSVTSPTAKITLEGEGMVEAVTVSKEAQGATLRLATSNIGAIKLEASIKLEGNSKEISKIRMIAEPGVVVEASPELVRELKEMAEVAIAKIPDFTEYSPAIDTEIEKADITASNAVLLGTPEAEIAGYVDRLKPAIQRIAELAVEQAARELAGKVDGKLAIGFAQGDSPESVTRSISLPTLDAEKKVGIVWSSSNAAVVATDGTVVRPAEGEPNARVELRAVLSRNGSTANVEQVVTVLAQNQEKLVAKATPGDGQVTLTWNSVGNNVMYQVYGSKVSGSYAAPLATVWNTTYTVYNLENDKIYYFTVTAVQGGKVTSSQEVSVTPGLSQTAVPTVTGVVYSYGWRLEGQTEPYAILQLTKEDKAYIDRHPVGSDGKYRLYKDYFSHGSFAVGERILLTAQADNKRESDPVVLEVKPTIGTTAKPTVIGDVYDKGDFYGYAEPGATVIVTTGTDNPHDTKASHKDGSFSLYSGYYPVGTVLRLTAIQFGKSVSEVVYVTVKSAPPTEQPTVTGAIYTNGWRLGGQAQVTQQGRSTEVRLLKKDGSYLGSTHTYDGTFSMEYNLSNGSSLKAGEEVQLIATAYGRNASAPFWFTVQAPTEPTAAPTVTGIVYEMSNYITGFSEPGAMVELRVGTSPYTSTDRASSIDGSYSFYNGGRYEAGTKLALTATSIGRTVSETVYVTVEASPKTELKSVTGAVYANGWKVQVSVEGDSLDDIANVTLTKQDGFYLPGGYTYRKGYYELLYQFAESADPPVLTVGEAVYLTAQLRGKKKSDPYKLIVQALSGQTKQPTVDQAVYELTNRVRGTAESGSLVVLTSNSYRYTALADAEGNFDLYFGSWEAGTRLAVTAASLGKNVSEAVYLTVLPSSKTEQPTITGAVYTNGWKFSGTAEPNSLVTLKKKNGEFLQERYAGDDGWFSLQYLRLLDSSPLQVGEQLELTARVFGKKPSDPLSLSVQPSTIQTAPVMPDIVNDVVVSGWAQFGSTVAIQNKNTRWTHFTEASERDGSFSVDITKDALAVGDTLTITAYNIGEQASLPVEVKVKAAPISKTPSVTGSVYTNGLMLSGKAEPRALDKLSYVTVSRLDGTIISDRVISQDGGFWIQALFSDPLPVGEEVLVKVRAYAEKESAPVRLQVQAIQGTTDEPTISESSEVELKGYAEPNSVIVVKWAQGQAIQFWASDYDGSFGSNFINWAEWQVGDRLEITATKIGKASSSPVYATVKAADVTAKPVVTGVVYTNAFDLQGTVQQESQFINITLTDRYNQTIGSTGFRGEGSFVWTGLVNYDYFKLTPGGEVWVTAQAEGKKRSEPFKLIVQATQGQTAVPTISDDEYESYRFVGHAEPGAIVKLKNDSRGFSETAVAKTDGTYEITYFPGEYKARDQLTLTATVLGKATSEPVHLTLE</sequence>
<dbReference type="Gene3D" id="2.60.40.10">
    <property type="entry name" value="Immunoglobulins"/>
    <property type="match status" value="1"/>
</dbReference>
<dbReference type="InterPro" id="IPR036116">
    <property type="entry name" value="FN3_sf"/>
</dbReference>
<dbReference type="Proteomes" id="UP001469365">
    <property type="component" value="Unassembled WGS sequence"/>
</dbReference>
<dbReference type="PROSITE" id="PS51272">
    <property type="entry name" value="SLH"/>
    <property type="match status" value="3"/>
</dbReference>
<reference evidence="4 5" key="1">
    <citation type="submission" date="2024-04" db="EMBL/GenBank/DDBJ databases">
        <title>draft genome sequnece of Paenibacillus filicis.</title>
        <authorList>
            <person name="Kim D.-U."/>
        </authorList>
    </citation>
    <scope>NUCLEOTIDE SEQUENCE [LARGE SCALE GENOMIC DNA]</scope>
    <source>
        <strain evidence="4 5">KACC14197</strain>
    </source>
</reference>
<dbReference type="InterPro" id="IPR001119">
    <property type="entry name" value="SLH_dom"/>
</dbReference>
<feature type="region of interest" description="Disordered" evidence="2">
    <location>
        <begin position="319"/>
        <end position="365"/>
    </location>
</feature>
<feature type="compositionally biased region" description="Polar residues" evidence="2">
    <location>
        <begin position="345"/>
        <end position="359"/>
    </location>
</feature>
<evidence type="ECO:0000256" key="2">
    <source>
        <dbReference type="SAM" id="MobiDB-lite"/>
    </source>
</evidence>
<dbReference type="PANTHER" id="PTHR43308">
    <property type="entry name" value="OUTER MEMBRANE PROTEIN ALPHA-RELATED"/>
    <property type="match status" value="1"/>
</dbReference>
<feature type="domain" description="SLH" evidence="3">
    <location>
        <begin position="31"/>
        <end position="94"/>
    </location>
</feature>
<feature type="domain" description="SLH" evidence="3">
    <location>
        <begin position="157"/>
        <end position="224"/>
    </location>
</feature>
<dbReference type="InterPro" id="IPR051465">
    <property type="entry name" value="Cell_Envelope_Struct_Comp"/>
</dbReference>
<comment type="caution">
    <text evidence="4">The sequence shown here is derived from an EMBL/GenBank/DDBJ whole genome shotgun (WGS) entry which is preliminary data.</text>
</comment>
<dbReference type="InterPro" id="IPR046780">
    <property type="entry name" value="aBig_2"/>
</dbReference>
<gene>
    <name evidence="4" type="ORF">WMW72_20725</name>
</gene>
<evidence type="ECO:0000313" key="4">
    <source>
        <dbReference type="EMBL" id="MEK8130334.1"/>
    </source>
</evidence>
<dbReference type="InterPro" id="IPR013783">
    <property type="entry name" value="Ig-like_fold"/>
</dbReference>
<dbReference type="SUPFAM" id="SSF49265">
    <property type="entry name" value="Fibronectin type III"/>
    <property type="match status" value="1"/>
</dbReference>
<proteinExistence type="predicted"/>
<organism evidence="4 5">
    <name type="scientific">Paenibacillus filicis</name>
    <dbReference type="NCBI Taxonomy" id="669464"/>
    <lineage>
        <taxon>Bacteria</taxon>
        <taxon>Bacillati</taxon>
        <taxon>Bacillota</taxon>
        <taxon>Bacilli</taxon>
        <taxon>Bacillales</taxon>
        <taxon>Paenibacillaceae</taxon>
        <taxon>Paenibacillus</taxon>
    </lineage>
</organism>
<name>A0ABU9DNL5_9BACL</name>
<dbReference type="Pfam" id="PF00395">
    <property type="entry name" value="SLH"/>
    <property type="match status" value="2"/>
</dbReference>
<dbReference type="InterPro" id="IPR014755">
    <property type="entry name" value="Cu-Rt/internalin_Ig-like"/>
</dbReference>
<dbReference type="EMBL" id="JBBPCC010000014">
    <property type="protein sequence ID" value="MEK8130334.1"/>
    <property type="molecule type" value="Genomic_DNA"/>
</dbReference>
<keyword evidence="5" id="KW-1185">Reference proteome</keyword>
<dbReference type="RefSeq" id="WP_341417466.1">
    <property type="nucleotide sequence ID" value="NZ_JBBPCC010000014.1"/>
</dbReference>
<feature type="domain" description="SLH" evidence="3">
    <location>
        <begin position="95"/>
        <end position="155"/>
    </location>
</feature>
<dbReference type="Pfam" id="PF20578">
    <property type="entry name" value="aBig_2"/>
    <property type="match status" value="1"/>
</dbReference>
<evidence type="ECO:0000259" key="3">
    <source>
        <dbReference type="PROSITE" id="PS51272"/>
    </source>
</evidence>
<evidence type="ECO:0000256" key="1">
    <source>
        <dbReference type="ARBA" id="ARBA00022729"/>
    </source>
</evidence>
<protein>
    <submittedName>
        <fullName evidence="4">S-layer homology domain-containing protein</fullName>
    </submittedName>
</protein>
<dbReference type="Gene3D" id="2.60.40.1220">
    <property type="match status" value="1"/>
</dbReference>